<keyword evidence="5" id="KW-0295">Fungicide</keyword>
<comment type="caution">
    <text evidence="8">The sequence shown here is derived from an EMBL/GenBank/DDBJ whole genome shotgun (WGS) entry which is preliminary data.</text>
</comment>
<sequence length="94" mass="10561">MAHAKLVSFVLIITLLLYVGSLTHCSLWIFWYSDYGYADGRCCAEHWELGSCIPGVDDDPETNGKCWKFCIEGCTKGGFCKGTSDNKHHCHCYC</sequence>
<organism evidence="8 9">
    <name type="scientific">Erythroxylum novogranatense</name>
    <dbReference type="NCBI Taxonomy" id="1862640"/>
    <lineage>
        <taxon>Eukaryota</taxon>
        <taxon>Viridiplantae</taxon>
        <taxon>Streptophyta</taxon>
        <taxon>Embryophyta</taxon>
        <taxon>Tracheophyta</taxon>
        <taxon>Spermatophyta</taxon>
        <taxon>Magnoliopsida</taxon>
        <taxon>eudicotyledons</taxon>
        <taxon>Gunneridae</taxon>
        <taxon>Pentapetalae</taxon>
        <taxon>rosids</taxon>
        <taxon>fabids</taxon>
        <taxon>Malpighiales</taxon>
        <taxon>Erythroxylaceae</taxon>
        <taxon>Erythroxylum</taxon>
    </lineage>
</organism>
<evidence type="ECO:0000256" key="4">
    <source>
        <dbReference type="ARBA" id="ARBA00022529"/>
    </source>
</evidence>
<keyword evidence="6" id="KW-0732">Signal</keyword>
<comment type="similarity">
    <text evidence="2">Belongs to the DEFL family.</text>
</comment>
<gene>
    <name evidence="8" type="ORF">K2173_006710</name>
</gene>
<comment type="subcellular location">
    <subcellularLocation>
        <location evidence="1">Secreted</location>
    </subcellularLocation>
</comment>
<dbReference type="Proteomes" id="UP001159364">
    <property type="component" value="Linkage Group LG05"/>
</dbReference>
<dbReference type="Pfam" id="PF10868">
    <property type="entry name" value="Defensin_like"/>
    <property type="match status" value="1"/>
</dbReference>
<dbReference type="PANTHER" id="PTHR34453:SF3">
    <property type="entry name" value="DEFENSIN-LIKE (DEFL) FAMILY PROTEIN-RELATED"/>
    <property type="match status" value="1"/>
</dbReference>
<evidence type="ECO:0000256" key="6">
    <source>
        <dbReference type="ARBA" id="ARBA00022729"/>
    </source>
</evidence>
<evidence type="ECO:0000313" key="8">
    <source>
        <dbReference type="EMBL" id="KAJ8764628.1"/>
    </source>
</evidence>
<evidence type="ECO:0000256" key="5">
    <source>
        <dbReference type="ARBA" id="ARBA00022577"/>
    </source>
</evidence>
<keyword evidence="9" id="KW-1185">Reference proteome</keyword>
<keyword evidence="7" id="KW-0611">Plant defense</keyword>
<evidence type="ECO:0000313" key="9">
    <source>
        <dbReference type="Proteomes" id="UP001159364"/>
    </source>
</evidence>
<name>A0AAV8TEY3_9ROSI</name>
<evidence type="ECO:0000256" key="7">
    <source>
        <dbReference type="ARBA" id="ARBA00022821"/>
    </source>
</evidence>
<evidence type="ECO:0000256" key="1">
    <source>
        <dbReference type="ARBA" id="ARBA00004613"/>
    </source>
</evidence>
<keyword evidence="3" id="KW-0964">Secreted</keyword>
<dbReference type="PANTHER" id="PTHR34453">
    <property type="entry name" value="DEFENSIN-LIKE (DEFL) FAMILY PROTEIN-RELATED"/>
    <property type="match status" value="1"/>
</dbReference>
<reference evidence="8 9" key="1">
    <citation type="submission" date="2021-09" db="EMBL/GenBank/DDBJ databases">
        <title>Genomic insights and catalytic innovation underlie evolution of tropane alkaloids biosynthesis.</title>
        <authorList>
            <person name="Wang Y.-J."/>
            <person name="Tian T."/>
            <person name="Huang J.-P."/>
            <person name="Huang S.-X."/>
        </authorList>
    </citation>
    <scope>NUCLEOTIDE SEQUENCE [LARGE SCALE GENOMIC DNA]</scope>
    <source>
        <strain evidence="8">KIB-2018</strain>
        <tissue evidence="8">Leaf</tissue>
    </source>
</reference>
<dbReference type="EMBL" id="JAIWQS010000005">
    <property type="protein sequence ID" value="KAJ8764628.1"/>
    <property type="molecule type" value="Genomic_DNA"/>
</dbReference>
<dbReference type="AlphaFoldDB" id="A0AAV8TEY3"/>
<evidence type="ECO:0000256" key="3">
    <source>
        <dbReference type="ARBA" id="ARBA00022525"/>
    </source>
</evidence>
<dbReference type="InterPro" id="IPR022618">
    <property type="entry name" value="Defensin-like_20-28"/>
</dbReference>
<dbReference type="GO" id="GO:0005576">
    <property type="term" value="C:extracellular region"/>
    <property type="evidence" value="ECO:0007669"/>
    <property type="project" value="UniProtKB-SubCell"/>
</dbReference>
<dbReference type="GO" id="GO:0031640">
    <property type="term" value="P:killing of cells of another organism"/>
    <property type="evidence" value="ECO:0007669"/>
    <property type="project" value="UniProtKB-KW"/>
</dbReference>
<dbReference type="GO" id="GO:0050832">
    <property type="term" value="P:defense response to fungus"/>
    <property type="evidence" value="ECO:0007669"/>
    <property type="project" value="UniProtKB-KW"/>
</dbReference>
<proteinExistence type="inferred from homology"/>
<protein>
    <submittedName>
        <fullName evidence="8">Uncharacterized protein</fullName>
    </submittedName>
</protein>
<accession>A0AAV8TEY3</accession>
<evidence type="ECO:0000256" key="2">
    <source>
        <dbReference type="ARBA" id="ARBA00006722"/>
    </source>
</evidence>
<keyword evidence="4" id="KW-0929">Antimicrobial</keyword>